<evidence type="ECO:0000313" key="2">
    <source>
        <dbReference type="Proteomes" id="UP001374535"/>
    </source>
</evidence>
<name>A0AAQ3PB97_VIGMU</name>
<organism evidence="1 2">
    <name type="scientific">Vigna mungo</name>
    <name type="common">Black gram</name>
    <name type="synonym">Phaseolus mungo</name>
    <dbReference type="NCBI Taxonomy" id="3915"/>
    <lineage>
        <taxon>Eukaryota</taxon>
        <taxon>Viridiplantae</taxon>
        <taxon>Streptophyta</taxon>
        <taxon>Embryophyta</taxon>
        <taxon>Tracheophyta</taxon>
        <taxon>Spermatophyta</taxon>
        <taxon>Magnoliopsida</taxon>
        <taxon>eudicotyledons</taxon>
        <taxon>Gunneridae</taxon>
        <taxon>Pentapetalae</taxon>
        <taxon>rosids</taxon>
        <taxon>fabids</taxon>
        <taxon>Fabales</taxon>
        <taxon>Fabaceae</taxon>
        <taxon>Papilionoideae</taxon>
        <taxon>50 kb inversion clade</taxon>
        <taxon>NPAAA clade</taxon>
        <taxon>indigoferoid/millettioid clade</taxon>
        <taxon>Phaseoleae</taxon>
        <taxon>Vigna</taxon>
    </lineage>
</organism>
<proteinExistence type="predicted"/>
<dbReference type="EMBL" id="CP144700">
    <property type="protein sequence ID" value="WVZ23857.1"/>
    <property type="molecule type" value="Genomic_DNA"/>
</dbReference>
<dbReference type="Proteomes" id="UP001374535">
    <property type="component" value="Chromosome 1"/>
</dbReference>
<dbReference type="AlphaFoldDB" id="A0AAQ3PB97"/>
<evidence type="ECO:0000313" key="1">
    <source>
        <dbReference type="EMBL" id="WVZ23857.1"/>
    </source>
</evidence>
<reference evidence="1 2" key="1">
    <citation type="journal article" date="2023" name="Life. Sci Alliance">
        <title>Evolutionary insights into 3D genome organization and epigenetic landscape of Vigna mungo.</title>
        <authorList>
            <person name="Junaid A."/>
            <person name="Singh B."/>
            <person name="Bhatia S."/>
        </authorList>
    </citation>
    <scope>NUCLEOTIDE SEQUENCE [LARGE SCALE GENOMIC DNA]</scope>
    <source>
        <strain evidence="1">Urdbean</strain>
    </source>
</reference>
<accession>A0AAQ3PB97</accession>
<gene>
    <name evidence="1" type="ORF">V8G54_002401</name>
</gene>
<sequence>MKISVDSVERNREVVTLLAWMLSSEKLLVDHGRGRKQGQLEKKMEVVFTSSFLDNSRATVDISGGFWNLRATVEMICYKSRSLPRLRCPARLIAASQLRNPVEGSVDCEFWLLQISESR</sequence>
<keyword evidence="2" id="KW-1185">Reference proteome</keyword>
<protein>
    <submittedName>
        <fullName evidence="1">Uncharacterized protein</fullName>
    </submittedName>
</protein>